<protein>
    <recommendedName>
        <fullName evidence="5">Protein-S-isoprenylcysteine O-methyltransferase</fullName>
        <ecNumber evidence="5">2.1.1.100</ecNumber>
    </recommendedName>
</protein>
<reference evidence="6" key="1">
    <citation type="submission" date="2023-03" db="EMBL/GenBank/DDBJ databases">
        <title>Massive genome expansion in bonnet fungi (Mycena s.s.) driven by repeated elements and novel gene families across ecological guilds.</title>
        <authorList>
            <consortium name="Lawrence Berkeley National Laboratory"/>
            <person name="Harder C.B."/>
            <person name="Miyauchi S."/>
            <person name="Viragh M."/>
            <person name="Kuo A."/>
            <person name="Thoen E."/>
            <person name="Andreopoulos B."/>
            <person name="Lu D."/>
            <person name="Skrede I."/>
            <person name="Drula E."/>
            <person name="Henrissat B."/>
            <person name="Morin E."/>
            <person name="Kohler A."/>
            <person name="Barry K."/>
            <person name="LaButti K."/>
            <person name="Morin E."/>
            <person name="Salamov A."/>
            <person name="Lipzen A."/>
            <person name="Mereny Z."/>
            <person name="Hegedus B."/>
            <person name="Baldrian P."/>
            <person name="Stursova M."/>
            <person name="Weitz H."/>
            <person name="Taylor A."/>
            <person name="Grigoriev I.V."/>
            <person name="Nagy L.G."/>
            <person name="Martin F."/>
            <person name="Kauserud H."/>
        </authorList>
    </citation>
    <scope>NUCLEOTIDE SEQUENCE</scope>
    <source>
        <strain evidence="6">CBHHK182m</strain>
    </source>
</reference>
<dbReference type="PANTHER" id="PTHR12714">
    <property type="entry name" value="PROTEIN-S ISOPRENYLCYSTEINE O-METHYLTRANSFERASE"/>
    <property type="match status" value="1"/>
</dbReference>
<dbReference type="AlphaFoldDB" id="A0AAD7NKJ4"/>
<name>A0AAD7NKJ4_9AGAR</name>
<evidence type="ECO:0000313" key="7">
    <source>
        <dbReference type="Proteomes" id="UP001215598"/>
    </source>
</evidence>
<gene>
    <name evidence="6" type="ORF">B0H16DRAFT_1413722</name>
</gene>
<evidence type="ECO:0000256" key="4">
    <source>
        <dbReference type="ARBA" id="ARBA00023136"/>
    </source>
</evidence>
<dbReference type="GO" id="GO:0005789">
    <property type="term" value="C:endoplasmic reticulum membrane"/>
    <property type="evidence" value="ECO:0007669"/>
    <property type="project" value="UniProtKB-SubCell"/>
</dbReference>
<dbReference type="GO" id="GO:0032259">
    <property type="term" value="P:methylation"/>
    <property type="evidence" value="ECO:0007669"/>
    <property type="project" value="UniProtKB-KW"/>
</dbReference>
<keyword evidence="2 5" id="KW-0812">Transmembrane</keyword>
<dbReference type="Gene3D" id="1.20.120.1630">
    <property type="match status" value="1"/>
</dbReference>
<dbReference type="Pfam" id="PF04140">
    <property type="entry name" value="ICMT"/>
    <property type="match status" value="1"/>
</dbReference>
<evidence type="ECO:0000313" key="6">
    <source>
        <dbReference type="EMBL" id="KAJ7764865.1"/>
    </source>
</evidence>
<comment type="similarity">
    <text evidence="5">Belongs to the class VI-like SAM-binding methyltransferase superfamily. Isoprenylcysteine carboxyl methyltransferase family.</text>
</comment>
<feature type="transmembrane region" description="Helical" evidence="5">
    <location>
        <begin position="6"/>
        <end position="25"/>
    </location>
</feature>
<dbReference type="EC" id="2.1.1.100" evidence="5"/>
<comment type="catalytic activity">
    <reaction evidence="5">
        <text>[protein]-C-terminal S-[(2E,6E)-farnesyl]-L-cysteine + S-adenosyl-L-methionine = [protein]-C-terminal S-[(2E,6E)-farnesyl]-L-cysteine methyl ester + S-adenosyl-L-homocysteine</text>
        <dbReference type="Rhea" id="RHEA:21672"/>
        <dbReference type="Rhea" id="RHEA-COMP:12125"/>
        <dbReference type="Rhea" id="RHEA-COMP:12126"/>
        <dbReference type="ChEBI" id="CHEBI:57856"/>
        <dbReference type="ChEBI" id="CHEBI:59789"/>
        <dbReference type="ChEBI" id="CHEBI:90510"/>
        <dbReference type="ChEBI" id="CHEBI:90511"/>
        <dbReference type="EC" id="2.1.1.100"/>
    </reaction>
</comment>
<feature type="transmembrane region" description="Helical" evidence="5">
    <location>
        <begin position="153"/>
        <end position="169"/>
    </location>
</feature>
<dbReference type="Proteomes" id="UP001215598">
    <property type="component" value="Unassembled WGS sequence"/>
</dbReference>
<comment type="caution">
    <text evidence="6">The sequence shown here is derived from an EMBL/GenBank/DDBJ whole genome shotgun (WGS) entry which is preliminary data.</text>
</comment>
<evidence type="ECO:0000256" key="1">
    <source>
        <dbReference type="ARBA" id="ARBA00004141"/>
    </source>
</evidence>
<accession>A0AAD7NKJ4</accession>
<keyword evidence="3 5" id="KW-1133">Transmembrane helix</keyword>
<feature type="transmembrane region" description="Helical" evidence="5">
    <location>
        <begin position="46"/>
        <end position="77"/>
    </location>
</feature>
<keyword evidence="4 5" id="KW-0472">Membrane</keyword>
<proteinExistence type="inferred from homology"/>
<keyword evidence="7" id="KW-1185">Reference proteome</keyword>
<sequence length="239" mass="26174">MSFNDIFTLRALLAIALVLSNWAISSPPNAPPGPTERSMTKAGREFIFITIAGPIVTVVQAILYVGALCELLAPAALHHHSVLSDMLLFAPADAIRLRLTFFCGFGGAIGIFGCFLRFKSFQALGNLFTYQLAIRKNHTLITTGPYQYIRHPAYTGSIIAAIGTAMFFLGEGSYARECGALTTYAGILCTAIWASWKVFMVLNVAQRTMVEDEFLKAEFGDAWNAWAEVVKYKLVPGVY</sequence>
<dbReference type="EMBL" id="JARKIB010000027">
    <property type="protein sequence ID" value="KAJ7764865.1"/>
    <property type="molecule type" value="Genomic_DNA"/>
</dbReference>
<keyword evidence="5" id="KW-0489">Methyltransferase</keyword>
<dbReference type="GO" id="GO:0004671">
    <property type="term" value="F:protein C-terminal S-isoprenylcysteine carboxyl O-methyltransferase activity"/>
    <property type="evidence" value="ECO:0007669"/>
    <property type="project" value="UniProtKB-EC"/>
</dbReference>
<feature type="transmembrane region" description="Helical" evidence="5">
    <location>
        <begin position="181"/>
        <end position="199"/>
    </location>
</feature>
<keyword evidence="5" id="KW-0949">S-adenosyl-L-methionine</keyword>
<evidence type="ECO:0000256" key="5">
    <source>
        <dbReference type="RuleBase" id="RU362022"/>
    </source>
</evidence>
<organism evidence="6 7">
    <name type="scientific">Mycena metata</name>
    <dbReference type="NCBI Taxonomy" id="1033252"/>
    <lineage>
        <taxon>Eukaryota</taxon>
        <taxon>Fungi</taxon>
        <taxon>Dikarya</taxon>
        <taxon>Basidiomycota</taxon>
        <taxon>Agaricomycotina</taxon>
        <taxon>Agaricomycetes</taxon>
        <taxon>Agaricomycetidae</taxon>
        <taxon>Agaricales</taxon>
        <taxon>Marasmiineae</taxon>
        <taxon>Mycenaceae</taxon>
        <taxon>Mycena</taxon>
    </lineage>
</organism>
<comment type="subcellular location">
    <subcellularLocation>
        <location evidence="5">Endoplasmic reticulum membrane</location>
        <topology evidence="5">Multi-pass membrane protein</topology>
    </subcellularLocation>
    <subcellularLocation>
        <location evidence="1">Membrane</location>
        <topology evidence="1">Multi-pass membrane protein</topology>
    </subcellularLocation>
</comment>
<dbReference type="PANTHER" id="PTHR12714:SF9">
    <property type="entry name" value="PROTEIN-S-ISOPRENYLCYSTEINE O-METHYLTRANSFERASE"/>
    <property type="match status" value="1"/>
</dbReference>
<feature type="transmembrane region" description="Helical" evidence="5">
    <location>
        <begin position="97"/>
        <end position="118"/>
    </location>
</feature>
<keyword evidence="5" id="KW-0256">Endoplasmic reticulum</keyword>
<evidence type="ECO:0000256" key="2">
    <source>
        <dbReference type="ARBA" id="ARBA00022692"/>
    </source>
</evidence>
<dbReference type="InterPro" id="IPR007269">
    <property type="entry name" value="ICMT_MeTrfase"/>
</dbReference>
<evidence type="ECO:0000256" key="3">
    <source>
        <dbReference type="ARBA" id="ARBA00022989"/>
    </source>
</evidence>
<keyword evidence="5" id="KW-0808">Transferase</keyword>